<feature type="transmembrane region" description="Helical" evidence="1">
    <location>
        <begin position="33"/>
        <end position="53"/>
    </location>
</feature>
<dbReference type="Pfam" id="PF14007">
    <property type="entry name" value="YtpI"/>
    <property type="match status" value="1"/>
</dbReference>
<dbReference type="EMBL" id="FNEN01000006">
    <property type="protein sequence ID" value="SDI78032.1"/>
    <property type="molecule type" value="Genomic_DNA"/>
</dbReference>
<keyword evidence="1" id="KW-1133">Transmembrane helix</keyword>
<accession>A0A1G8NCZ1</accession>
<keyword evidence="3" id="KW-1185">Reference proteome</keyword>
<evidence type="ECO:0000256" key="1">
    <source>
        <dbReference type="SAM" id="Phobius"/>
    </source>
</evidence>
<gene>
    <name evidence="2" type="ORF">SAMN04488123_10614</name>
</gene>
<organism evidence="2 3">
    <name type="scientific">Natribacillus halophilus</name>
    <dbReference type="NCBI Taxonomy" id="549003"/>
    <lineage>
        <taxon>Bacteria</taxon>
        <taxon>Bacillati</taxon>
        <taxon>Bacillota</taxon>
        <taxon>Bacilli</taxon>
        <taxon>Bacillales</taxon>
        <taxon>Bacillaceae</taxon>
        <taxon>Natribacillus</taxon>
    </lineage>
</organism>
<proteinExistence type="predicted"/>
<sequence>MAIVAIAAMAISIALYAYNKFKRFRAPGDAMKQWYQTKSMISLGVFILAPGLLFTLPPFWGFVELTVGLVFSLLGLVYVIYGTKYYRKILPYAREESEAMRVSRGET</sequence>
<dbReference type="AlphaFoldDB" id="A0A1G8NCZ1"/>
<evidence type="ECO:0000313" key="2">
    <source>
        <dbReference type="EMBL" id="SDI78032.1"/>
    </source>
</evidence>
<dbReference type="Proteomes" id="UP000198853">
    <property type="component" value="Unassembled WGS sequence"/>
</dbReference>
<dbReference type="RefSeq" id="WP_090397940.1">
    <property type="nucleotide sequence ID" value="NZ_FNEN01000006.1"/>
</dbReference>
<protein>
    <submittedName>
        <fullName evidence="2">YtpI-like protein</fullName>
    </submittedName>
</protein>
<reference evidence="2 3" key="1">
    <citation type="submission" date="2016-10" db="EMBL/GenBank/DDBJ databases">
        <authorList>
            <person name="de Groot N.N."/>
        </authorList>
    </citation>
    <scope>NUCLEOTIDE SEQUENCE [LARGE SCALE GENOMIC DNA]</scope>
    <source>
        <strain evidence="2 3">DSM 21771</strain>
    </source>
</reference>
<feature type="transmembrane region" description="Helical" evidence="1">
    <location>
        <begin position="6"/>
        <end position="21"/>
    </location>
</feature>
<dbReference type="InterPro" id="IPR025618">
    <property type="entry name" value="YtpI"/>
</dbReference>
<evidence type="ECO:0000313" key="3">
    <source>
        <dbReference type="Proteomes" id="UP000198853"/>
    </source>
</evidence>
<feature type="transmembrane region" description="Helical" evidence="1">
    <location>
        <begin position="59"/>
        <end position="81"/>
    </location>
</feature>
<keyword evidence="1" id="KW-0812">Transmembrane</keyword>
<keyword evidence="1" id="KW-0472">Membrane</keyword>
<dbReference type="OrthoDB" id="2453019at2"/>
<name>A0A1G8NCZ1_9BACI</name>